<dbReference type="GO" id="GO:0032357">
    <property type="term" value="F:oxidized purine DNA binding"/>
    <property type="evidence" value="ECO:0007669"/>
    <property type="project" value="TreeGrafter"/>
</dbReference>
<evidence type="ECO:0000256" key="11">
    <source>
        <dbReference type="ARBA" id="ARBA00023014"/>
    </source>
</evidence>
<dbReference type="OrthoDB" id="9802365at2"/>
<evidence type="ECO:0000256" key="10">
    <source>
        <dbReference type="ARBA" id="ARBA00023004"/>
    </source>
</evidence>
<keyword evidence="10 14" id="KW-0408">Iron</keyword>
<gene>
    <name evidence="16" type="primary">mutY</name>
    <name evidence="16" type="ORF">BN85307600</name>
</gene>
<evidence type="ECO:0000256" key="13">
    <source>
        <dbReference type="ARBA" id="ARBA00023295"/>
    </source>
</evidence>
<dbReference type="STRING" id="61635.BN85307600"/>
<evidence type="ECO:0000313" key="16">
    <source>
        <dbReference type="EMBL" id="CCV65781.1"/>
    </source>
</evidence>
<dbReference type="Proteomes" id="UP000032737">
    <property type="component" value="Chromosome"/>
</dbReference>
<dbReference type="Gene3D" id="3.90.79.10">
    <property type="entry name" value="Nucleoside Triphosphate Pyrophosphohydrolase"/>
    <property type="match status" value="1"/>
</dbReference>
<dbReference type="SUPFAM" id="SSF48150">
    <property type="entry name" value="DNA-glycosylase"/>
    <property type="match status" value="1"/>
</dbReference>
<dbReference type="GO" id="GO:0006284">
    <property type="term" value="P:base-excision repair"/>
    <property type="evidence" value="ECO:0007669"/>
    <property type="project" value="UniProtKB-UniRule"/>
</dbReference>
<dbReference type="InterPro" id="IPR004035">
    <property type="entry name" value="Endouclease-III_FeS-bd_BS"/>
</dbReference>
<evidence type="ECO:0000256" key="2">
    <source>
        <dbReference type="ARBA" id="ARBA00002933"/>
    </source>
</evidence>
<dbReference type="GO" id="GO:0046872">
    <property type="term" value="F:metal ion binding"/>
    <property type="evidence" value="ECO:0007669"/>
    <property type="project" value="UniProtKB-UniRule"/>
</dbReference>
<dbReference type="GO" id="GO:0000701">
    <property type="term" value="F:purine-specific mismatch base pair DNA N-glycosylase activity"/>
    <property type="evidence" value="ECO:0007669"/>
    <property type="project" value="UniProtKB-EC"/>
</dbReference>
<keyword evidence="13 14" id="KW-0326">Glycosidase</keyword>
<dbReference type="GO" id="GO:0006298">
    <property type="term" value="P:mismatch repair"/>
    <property type="evidence" value="ECO:0007669"/>
    <property type="project" value="TreeGrafter"/>
</dbReference>
<evidence type="ECO:0000256" key="3">
    <source>
        <dbReference type="ARBA" id="ARBA00008343"/>
    </source>
</evidence>
<dbReference type="NCBIfam" id="TIGR01084">
    <property type="entry name" value="mutY"/>
    <property type="match status" value="1"/>
</dbReference>
<dbReference type="FunFam" id="1.10.340.30:FF:000002">
    <property type="entry name" value="Adenine DNA glycosylase"/>
    <property type="match status" value="1"/>
</dbReference>
<comment type="function">
    <text evidence="2">Adenine glycosylase active on G-A mispairs. MutY also corrects error-prone DNA synthesis past GO lesions which are due to the oxidatively damaged form of guanine: 7,8-dihydro-8-oxoguanine (8-oxo-dGTP).</text>
</comment>
<dbReference type="Pfam" id="PF00730">
    <property type="entry name" value="HhH-GPD"/>
    <property type="match status" value="1"/>
</dbReference>
<comment type="similarity">
    <text evidence="3 14">Belongs to the Nth/MutY family.</text>
</comment>
<dbReference type="PROSITE" id="PS00764">
    <property type="entry name" value="ENDONUCLEASE_III_1"/>
    <property type="match status" value="1"/>
</dbReference>
<dbReference type="EC" id="3.2.2.31" evidence="4 14"/>
<evidence type="ECO:0000256" key="7">
    <source>
        <dbReference type="ARBA" id="ARBA00022723"/>
    </source>
</evidence>
<dbReference type="SUPFAM" id="SSF55811">
    <property type="entry name" value="Nudix"/>
    <property type="match status" value="1"/>
</dbReference>
<evidence type="ECO:0000259" key="15">
    <source>
        <dbReference type="SMART" id="SM00478"/>
    </source>
</evidence>
<comment type="catalytic activity">
    <reaction evidence="1 14">
        <text>Hydrolyzes free adenine bases from 7,8-dihydro-8-oxoguanine:adenine mismatched double-stranded DNA, leaving an apurinic site.</text>
        <dbReference type="EC" id="3.2.2.31"/>
    </reaction>
</comment>
<dbReference type="InterPro" id="IPR015797">
    <property type="entry name" value="NUDIX_hydrolase-like_dom_sf"/>
</dbReference>
<dbReference type="InterPro" id="IPR044298">
    <property type="entry name" value="MIG/MutY"/>
</dbReference>
<keyword evidence="8 14" id="KW-0227">DNA damage</keyword>
<dbReference type="SMART" id="SM00525">
    <property type="entry name" value="FES"/>
    <property type="match status" value="1"/>
</dbReference>
<evidence type="ECO:0000256" key="5">
    <source>
        <dbReference type="ARBA" id="ARBA00022023"/>
    </source>
</evidence>
<comment type="cofactor">
    <cofactor evidence="14">
        <name>[4Fe-4S] cluster</name>
        <dbReference type="ChEBI" id="CHEBI:49883"/>
    </cofactor>
    <text evidence="14">Binds 1 [4Fe-4S] cluster.</text>
</comment>
<dbReference type="EMBL" id="FO681348">
    <property type="protein sequence ID" value="CCV65781.1"/>
    <property type="molecule type" value="Genomic_DNA"/>
</dbReference>
<keyword evidence="9" id="KW-0378">Hydrolase</keyword>
<keyword evidence="11" id="KW-0411">Iron-sulfur</keyword>
<evidence type="ECO:0000256" key="12">
    <source>
        <dbReference type="ARBA" id="ARBA00023204"/>
    </source>
</evidence>
<dbReference type="InterPro" id="IPR005760">
    <property type="entry name" value="A/G_AdeGlyc_MutY"/>
</dbReference>
<keyword evidence="17" id="KW-1185">Reference proteome</keyword>
<dbReference type="HOGENOM" id="CLU_012862_0_3_14"/>
<dbReference type="AlphaFoldDB" id="U4KNF3"/>
<dbReference type="KEGG" id="abra:BN85307600"/>
<sequence>MNDFSSKLIKWYLANKRDLPWRNTTNPYHIWVSEIMLQQTQAATVIPYYLRFIETLPSIEDLAKVDLDLLYKLWEGLGYYSRARNLKNAAMTIMEKHQGVLPNTYDDLIKLKGIGRYTAGAILSLAFHLPYSATDGNVIRTLSRYYGIKEDTRLEKTKTIIDGLNQKNISIIDPHNYTQAMIEMGATLCTKSKPKCEICPINEHCYAYLNNKQSELPFTSKLKQKKEIQWITVILRNEAGDYLLQKQETNLLNGLYLYPQFEAESINYVEDIFNELGATLFINEDIGSYTHVFSHLKWDMRVYHATTSSNLDYTVVKPSNFDLYPMATAHKQIKKD</sequence>
<keyword evidence="12" id="KW-0234">DNA repair</keyword>
<organism evidence="16 17">
    <name type="scientific">Acholeplasma brassicae</name>
    <dbReference type="NCBI Taxonomy" id="61635"/>
    <lineage>
        <taxon>Bacteria</taxon>
        <taxon>Bacillati</taxon>
        <taxon>Mycoplasmatota</taxon>
        <taxon>Mollicutes</taxon>
        <taxon>Acholeplasmatales</taxon>
        <taxon>Acholeplasmataceae</taxon>
        <taxon>Acholeplasma</taxon>
    </lineage>
</organism>
<dbReference type="PANTHER" id="PTHR42944:SF1">
    <property type="entry name" value="ADENINE DNA GLYCOSYLASE"/>
    <property type="match status" value="1"/>
</dbReference>
<protein>
    <recommendedName>
        <fullName evidence="5 14">Adenine DNA glycosylase</fullName>
        <ecNumber evidence="4 14">3.2.2.31</ecNumber>
    </recommendedName>
</protein>
<dbReference type="InterPro" id="IPR029119">
    <property type="entry name" value="MutY_C"/>
</dbReference>
<dbReference type="GO" id="GO:0034039">
    <property type="term" value="F:8-oxo-7,8-dihydroguanine DNA N-glycosylase activity"/>
    <property type="evidence" value="ECO:0007669"/>
    <property type="project" value="TreeGrafter"/>
</dbReference>
<dbReference type="SMART" id="SM00478">
    <property type="entry name" value="ENDO3c"/>
    <property type="match status" value="1"/>
</dbReference>
<dbReference type="InterPro" id="IPR011257">
    <property type="entry name" value="DNA_glycosylase"/>
</dbReference>
<dbReference type="Gene3D" id="1.10.1670.10">
    <property type="entry name" value="Helix-hairpin-Helix base-excision DNA repair enzymes (C-terminal)"/>
    <property type="match status" value="1"/>
</dbReference>
<dbReference type="Pfam" id="PF14815">
    <property type="entry name" value="NUDIX_4"/>
    <property type="match status" value="1"/>
</dbReference>
<evidence type="ECO:0000256" key="14">
    <source>
        <dbReference type="RuleBase" id="RU365096"/>
    </source>
</evidence>
<accession>U4KNF3</accession>
<dbReference type="InterPro" id="IPR003265">
    <property type="entry name" value="HhH-GPD_domain"/>
</dbReference>
<dbReference type="InterPro" id="IPR003651">
    <property type="entry name" value="Endonuclease3_FeS-loop_motif"/>
</dbReference>
<dbReference type="Pfam" id="PF00633">
    <property type="entry name" value="HHH"/>
    <property type="match status" value="1"/>
</dbReference>
<dbReference type="Pfam" id="PF10576">
    <property type="entry name" value="EndIII_4Fe-2S"/>
    <property type="match status" value="1"/>
</dbReference>
<evidence type="ECO:0000256" key="9">
    <source>
        <dbReference type="ARBA" id="ARBA00022801"/>
    </source>
</evidence>
<dbReference type="InterPro" id="IPR023170">
    <property type="entry name" value="HhH_base_excis_C"/>
</dbReference>
<dbReference type="RefSeq" id="WP_030004644.1">
    <property type="nucleotide sequence ID" value="NC_022549.1"/>
</dbReference>
<feature type="domain" description="HhH-GPD" evidence="15">
    <location>
        <begin position="36"/>
        <end position="187"/>
    </location>
</feature>
<dbReference type="GO" id="GO:0035485">
    <property type="term" value="F:adenine/guanine mispair binding"/>
    <property type="evidence" value="ECO:0007669"/>
    <property type="project" value="TreeGrafter"/>
</dbReference>
<evidence type="ECO:0000256" key="1">
    <source>
        <dbReference type="ARBA" id="ARBA00000843"/>
    </source>
</evidence>
<evidence type="ECO:0000256" key="6">
    <source>
        <dbReference type="ARBA" id="ARBA00022485"/>
    </source>
</evidence>
<dbReference type="PANTHER" id="PTHR42944">
    <property type="entry name" value="ADENINE DNA GLYCOSYLASE"/>
    <property type="match status" value="1"/>
</dbReference>
<keyword evidence="6" id="KW-0004">4Fe-4S</keyword>
<reference evidence="16 17" key="1">
    <citation type="journal article" date="2013" name="J. Mol. Microbiol. Biotechnol.">
        <title>Analysis of the Complete Genomes of Acholeplasma brassicae , A. palmae and A. laidlawii and Their Comparison to the Obligate Parasites from ' Candidatus Phytoplasma'.</title>
        <authorList>
            <person name="Kube M."/>
            <person name="Siewert C."/>
            <person name="Migdoll A.M."/>
            <person name="Duduk B."/>
            <person name="Holz S."/>
            <person name="Rabus R."/>
            <person name="Seemuller E."/>
            <person name="Mitrovic J."/>
            <person name="Muller I."/>
            <person name="Buttner C."/>
            <person name="Reinhardt R."/>
        </authorList>
    </citation>
    <scope>NUCLEOTIDE SEQUENCE [LARGE SCALE GENOMIC DNA]</scope>
    <source>
        <strain evidence="17">0502</strain>
    </source>
</reference>
<dbReference type="InterPro" id="IPR000445">
    <property type="entry name" value="HhH_motif"/>
</dbReference>
<dbReference type="CDD" id="cd03431">
    <property type="entry name" value="NUDIX_DNA_Glycosylase_C-MutY"/>
    <property type="match status" value="1"/>
</dbReference>
<evidence type="ECO:0000256" key="8">
    <source>
        <dbReference type="ARBA" id="ARBA00022763"/>
    </source>
</evidence>
<name>U4KNF3_9MOLU</name>
<evidence type="ECO:0000313" key="17">
    <source>
        <dbReference type="Proteomes" id="UP000032737"/>
    </source>
</evidence>
<keyword evidence="7" id="KW-0479">Metal-binding</keyword>
<evidence type="ECO:0000256" key="4">
    <source>
        <dbReference type="ARBA" id="ARBA00012045"/>
    </source>
</evidence>
<dbReference type="CDD" id="cd00056">
    <property type="entry name" value="ENDO3c"/>
    <property type="match status" value="1"/>
</dbReference>
<dbReference type="Gene3D" id="1.10.340.30">
    <property type="entry name" value="Hypothetical protein, domain 2"/>
    <property type="match status" value="1"/>
</dbReference>
<dbReference type="GO" id="GO:0051539">
    <property type="term" value="F:4 iron, 4 sulfur cluster binding"/>
    <property type="evidence" value="ECO:0007669"/>
    <property type="project" value="UniProtKB-UniRule"/>
</dbReference>
<proteinExistence type="inferred from homology"/>